<dbReference type="PANTHER" id="PTHR30143:SF0">
    <property type="entry name" value="2-KETO-4-PENTENOATE HYDRATASE"/>
    <property type="match status" value="1"/>
</dbReference>
<dbReference type="SUPFAM" id="SSF56529">
    <property type="entry name" value="FAH"/>
    <property type="match status" value="1"/>
</dbReference>
<dbReference type="EMBL" id="WEKT01000072">
    <property type="protein sequence ID" value="MZI95803.1"/>
    <property type="molecule type" value="Genomic_DNA"/>
</dbReference>
<comment type="caution">
    <text evidence="1">The sequence shown here is derived from an EMBL/GenBank/DDBJ whole genome shotgun (WGS) entry which is preliminary data.</text>
</comment>
<accession>A0A7X4LPI9</accession>
<sequence length="259" mass="28828">MKSVDYKSKVSYFYNQRFINNDKLRLESAFVPDSIVQAYDIQKEIINSIKEPVLAWKLGGTNKKTQEMFGCSKCYIGPVYFLSIGDNLSVDGKYARAELELSFRISANINELNVKDANTNPLSFFDMVFPSAEFPLSNIENMTESGMRALIADLCGTGFLALGKGIEISHLESFCDKEINASIMDEDNCLAVGNLSNLLGGYRKVLSDFLLSCLEYDLPLASGQYCSTGGLSPCVYLSVDKILAVKFDFFDDFLLKIKS</sequence>
<dbReference type="InterPro" id="IPR036663">
    <property type="entry name" value="Fumarylacetoacetase_C_sf"/>
</dbReference>
<keyword evidence="2" id="KW-1185">Reference proteome</keyword>
<dbReference type="Proteomes" id="UP000462621">
    <property type="component" value="Unassembled WGS sequence"/>
</dbReference>
<protein>
    <submittedName>
        <fullName evidence="1">Uncharacterized protein</fullName>
    </submittedName>
</protein>
<dbReference type="Gene3D" id="3.90.850.10">
    <property type="entry name" value="Fumarylacetoacetase-like, C-terminal domain"/>
    <property type="match status" value="1"/>
</dbReference>
<dbReference type="InterPro" id="IPR050772">
    <property type="entry name" value="Hydratase-Decarb/MhpD_sf"/>
</dbReference>
<dbReference type="RefSeq" id="WP_161158299.1">
    <property type="nucleotide sequence ID" value="NZ_WEKT01000072.1"/>
</dbReference>
<proteinExistence type="predicted"/>
<dbReference type="PANTHER" id="PTHR30143">
    <property type="entry name" value="ACID HYDRATASE"/>
    <property type="match status" value="1"/>
</dbReference>
<dbReference type="GO" id="GO:0008684">
    <property type="term" value="F:2-oxopent-4-enoate hydratase activity"/>
    <property type="evidence" value="ECO:0007669"/>
    <property type="project" value="TreeGrafter"/>
</dbReference>
<dbReference type="GO" id="GO:0005737">
    <property type="term" value="C:cytoplasm"/>
    <property type="evidence" value="ECO:0007669"/>
    <property type="project" value="TreeGrafter"/>
</dbReference>
<evidence type="ECO:0000313" key="1">
    <source>
        <dbReference type="EMBL" id="MZI95803.1"/>
    </source>
</evidence>
<dbReference type="AlphaFoldDB" id="A0A7X4LPI9"/>
<gene>
    <name evidence="1" type="ORF">F9817_21700</name>
</gene>
<reference evidence="1 2" key="1">
    <citation type="submission" date="2019-10" db="EMBL/GenBank/DDBJ databases">
        <title>Vibrio sp. nov. isolated from a shrimp pond.</title>
        <authorList>
            <person name="Gomez-Gil B."/>
            <person name="Enciso-Ibarra J."/>
            <person name="Enciso-Ibarra K."/>
            <person name="Bolan-Mejia C."/>
        </authorList>
    </citation>
    <scope>NUCLEOTIDE SEQUENCE [LARGE SCALE GENOMIC DNA]</scope>
    <source>
        <strain evidence="1 2">CAIM 722</strain>
    </source>
</reference>
<evidence type="ECO:0000313" key="2">
    <source>
        <dbReference type="Proteomes" id="UP000462621"/>
    </source>
</evidence>
<name>A0A7X4LPI9_9VIBR</name>
<organism evidence="1 2">
    <name type="scientific">Vibrio eleionomae</name>
    <dbReference type="NCBI Taxonomy" id="2653505"/>
    <lineage>
        <taxon>Bacteria</taxon>
        <taxon>Pseudomonadati</taxon>
        <taxon>Pseudomonadota</taxon>
        <taxon>Gammaproteobacteria</taxon>
        <taxon>Vibrionales</taxon>
        <taxon>Vibrionaceae</taxon>
        <taxon>Vibrio</taxon>
    </lineage>
</organism>